<evidence type="ECO:0000256" key="4">
    <source>
        <dbReference type="PROSITE-ProRule" id="PRU00409"/>
    </source>
</evidence>
<evidence type="ECO:0000313" key="7">
    <source>
        <dbReference type="Proteomes" id="UP000699691"/>
    </source>
</evidence>
<dbReference type="PANTHER" id="PTHR23132">
    <property type="entry name" value="D-ALANINE--D-ALANINE LIGASE"/>
    <property type="match status" value="1"/>
</dbReference>
<comment type="caution">
    <text evidence="6">The sequence shown here is derived from an EMBL/GenBank/DDBJ whole genome shotgun (WGS) entry which is preliminary data.</text>
</comment>
<dbReference type="SUPFAM" id="SSF56059">
    <property type="entry name" value="Glutathione synthetase ATP-binding domain-like"/>
    <property type="match status" value="1"/>
</dbReference>
<gene>
    <name evidence="6" type="ORF">KC573_02505</name>
</gene>
<protein>
    <recommendedName>
        <fullName evidence="5">ATP-grasp domain-containing protein</fullName>
    </recommendedName>
</protein>
<organism evidence="6 7">
    <name type="scientific">candidate division WWE3 bacterium</name>
    <dbReference type="NCBI Taxonomy" id="2053526"/>
    <lineage>
        <taxon>Bacteria</taxon>
        <taxon>Katanobacteria</taxon>
    </lineage>
</organism>
<keyword evidence="4" id="KW-0547">Nucleotide-binding</keyword>
<dbReference type="Proteomes" id="UP000699691">
    <property type="component" value="Unassembled WGS sequence"/>
</dbReference>
<dbReference type="PROSITE" id="PS50975">
    <property type="entry name" value="ATP_GRASP"/>
    <property type="match status" value="1"/>
</dbReference>
<evidence type="ECO:0000259" key="5">
    <source>
        <dbReference type="PROSITE" id="PS50975"/>
    </source>
</evidence>
<evidence type="ECO:0000256" key="1">
    <source>
        <dbReference type="ARBA" id="ARBA00010871"/>
    </source>
</evidence>
<dbReference type="PANTHER" id="PTHR23132:SF23">
    <property type="entry name" value="D-ALANINE--D-ALANINE LIGASE B"/>
    <property type="match status" value="1"/>
</dbReference>
<feature type="domain" description="ATP-grasp" evidence="5">
    <location>
        <begin position="59"/>
        <end position="262"/>
    </location>
</feature>
<proteinExistence type="inferred from homology"/>
<dbReference type="AlphaFoldDB" id="A0A955RWW9"/>
<evidence type="ECO:0000313" key="6">
    <source>
        <dbReference type="EMBL" id="MCA9397676.1"/>
    </source>
</evidence>
<dbReference type="Gene3D" id="3.30.470.20">
    <property type="entry name" value="ATP-grasp fold, B domain"/>
    <property type="match status" value="1"/>
</dbReference>
<keyword evidence="3" id="KW-0961">Cell wall biogenesis/degradation</keyword>
<sequence>MPELLQKRKYDMAFNFVDTVKGSDSMSATIPGVLELLDIPYTGSGMLGISLSTNKFLMDNLLDASGIPTARHHLFNSASEYIPTDLRYPLISKLNETHGSIEISDLAISQNEQQLRERLRYLITTYKEPVLVEEFIAGRELSALYFESKVRKVYIVEKVFSSENPNEIMSFDLKWISEDETIHTHSKYNDDQLIELVKKAAQVAHISDYGRFDIRLDISGRYHFIDTNPNPFFNPLSEGSLMTSILDIHGISFEETLKRIIANTLL</sequence>
<dbReference type="Gene3D" id="3.40.50.20">
    <property type="match status" value="1"/>
</dbReference>
<comment type="similarity">
    <text evidence="1">Belongs to the D-alanine--D-alanine ligase family.</text>
</comment>
<dbReference type="InterPro" id="IPR011761">
    <property type="entry name" value="ATP-grasp"/>
</dbReference>
<accession>A0A955RWW9</accession>
<dbReference type="InterPro" id="IPR011095">
    <property type="entry name" value="Dala_Dala_lig_C"/>
</dbReference>
<dbReference type="InterPro" id="IPR016185">
    <property type="entry name" value="PreATP-grasp_dom_sf"/>
</dbReference>
<reference evidence="6" key="2">
    <citation type="journal article" date="2021" name="Microbiome">
        <title>Successional dynamics and alternative stable states in a saline activated sludge microbial community over 9 years.</title>
        <authorList>
            <person name="Wang Y."/>
            <person name="Ye J."/>
            <person name="Ju F."/>
            <person name="Liu L."/>
            <person name="Boyd J.A."/>
            <person name="Deng Y."/>
            <person name="Parks D.H."/>
            <person name="Jiang X."/>
            <person name="Yin X."/>
            <person name="Woodcroft B.J."/>
            <person name="Tyson G.W."/>
            <person name="Hugenholtz P."/>
            <person name="Polz M.F."/>
            <person name="Zhang T."/>
        </authorList>
    </citation>
    <scope>NUCLEOTIDE SEQUENCE</scope>
    <source>
        <strain evidence="6">HKST-UBA02</strain>
    </source>
</reference>
<evidence type="ECO:0000256" key="2">
    <source>
        <dbReference type="ARBA" id="ARBA00022598"/>
    </source>
</evidence>
<dbReference type="SUPFAM" id="SSF52440">
    <property type="entry name" value="PreATP-grasp domain"/>
    <property type="match status" value="1"/>
</dbReference>
<reference evidence="6" key="1">
    <citation type="submission" date="2020-04" db="EMBL/GenBank/DDBJ databases">
        <authorList>
            <person name="Zhang T."/>
        </authorList>
    </citation>
    <scope>NUCLEOTIDE SEQUENCE</scope>
    <source>
        <strain evidence="6">HKST-UBA02</strain>
    </source>
</reference>
<name>A0A955RWW9_UNCKA</name>
<keyword evidence="4" id="KW-0067">ATP-binding</keyword>
<keyword evidence="2" id="KW-0436">Ligase</keyword>
<dbReference type="GO" id="GO:0046872">
    <property type="term" value="F:metal ion binding"/>
    <property type="evidence" value="ECO:0007669"/>
    <property type="project" value="InterPro"/>
</dbReference>
<dbReference type="GO" id="GO:0005524">
    <property type="term" value="F:ATP binding"/>
    <property type="evidence" value="ECO:0007669"/>
    <property type="project" value="UniProtKB-UniRule"/>
</dbReference>
<dbReference type="GO" id="GO:0071555">
    <property type="term" value="P:cell wall organization"/>
    <property type="evidence" value="ECO:0007669"/>
    <property type="project" value="UniProtKB-KW"/>
</dbReference>
<evidence type="ECO:0000256" key="3">
    <source>
        <dbReference type="ARBA" id="ARBA00023316"/>
    </source>
</evidence>
<dbReference type="Pfam" id="PF07478">
    <property type="entry name" value="Dala_Dala_lig_C"/>
    <property type="match status" value="1"/>
</dbReference>
<dbReference type="EMBL" id="JAGQKY010000099">
    <property type="protein sequence ID" value="MCA9397676.1"/>
    <property type="molecule type" value="Genomic_DNA"/>
</dbReference>
<dbReference type="GO" id="GO:0008716">
    <property type="term" value="F:D-alanine-D-alanine ligase activity"/>
    <property type="evidence" value="ECO:0007669"/>
    <property type="project" value="InterPro"/>
</dbReference>